<evidence type="ECO:0000313" key="3">
    <source>
        <dbReference type="Proteomes" id="UP001327225"/>
    </source>
</evidence>
<proteinExistence type="predicted"/>
<dbReference type="RefSeq" id="WP_322938028.1">
    <property type="nucleotide sequence ID" value="NZ_CP141059.1"/>
</dbReference>
<reference evidence="3" key="1">
    <citation type="submission" date="2023-12" db="EMBL/GenBank/DDBJ databases">
        <title>Novel species in genus Nocardioides.</title>
        <authorList>
            <person name="Zhou H."/>
        </authorList>
    </citation>
    <scope>NUCLEOTIDE SEQUENCE [LARGE SCALE GENOMIC DNA]</scope>
    <source>
        <strain evidence="3">HM61</strain>
    </source>
</reference>
<protein>
    <submittedName>
        <fullName evidence="2">Uncharacterized protein</fullName>
    </submittedName>
</protein>
<sequence length="102" mass="10233">MTTSKPTRAKAARTPAPTPEPEARACGCGCGAAVSPRASFRPGHDARHAGATGRALAANPKDKAALAALAGMSEALQAKAERVRANAEAKAQRAKAEAESAA</sequence>
<feature type="region of interest" description="Disordered" evidence="1">
    <location>
        <begin position="1"/>
        <end position="24"/>
    </location>
</feature>
<evidence type="ECO:0000256" key="1">
    <source>
        <dbReference type="SAM" id="MobiDB-lite"/>
    </source>
</evidence>
<accession>A0ABZ0ZUR8</accession>
<gene>
    <name evidence="2" type="ORF">SHK19_05290</name>
</gene>
<keyword evidence="3" id="KW-1185">Reference proteome</keyword>
<evidence type="ECO:0000313" key="2">
    <source>
        <dbReference type="EMBL" id="WQQ27649.1"/>
    </source>
</evidence>
<dbReference type="Proteomes" id="UP001327225">
    <property type="component" value="Chromosome"/>
</dbReference>
<dbReference type="EMBL" id="CP141059">
    <property type="protein sequence ID" value="WQQ27649.1"/>
    <property type="molecule type" value="Genomic_DNA"/>
</dbReference>
<organism evidence="2 3">
    <name type="scientific">Nocardioides bizhenqiangii</name>
    <dbReference type="NCBI Taxonomy" id="3095076"/>
    <lineage>
        <taxon>Bacteria</taxon>
        <taxon>Bacillati</taxon>
        <taxon>Actinomycetota</taxon>
        <taxon>Actinomycetes</taxon>
        <taxon>Propionibacteriales</taxon>
        <taxon>Nocardioidaceae</taxon>
        <taxon>Nocardioides</taxon>
    </lineage>
</organism>
<feature type="region of interest" description="Disordered" evidence="1">
    <location>
        <begin position="37"/>
        <end position="57"/>
    </location>
</feature>
<name>A0ABZ0ZUR8_9ACTN</name>